<evidence type="ECO:0000313" key="2">
    <source>
        <dbReference type="Proteomes" id="UP000501063"/>
    </source>
</evidence>
<name>A0A6G6IZX1_PSENT</name>
<protein>
    <submittedName>
        <fullName evidence="1">Uncharacterized protein</fullName>
    </submittedName>
</protein>
<dbReference type="AlphaFoldDB" id="A0A6G6IZX1"/>
<dbReference type="Proteomes" id="UP000501063">
    <property type="component" value="Chromosome"/>
</dbReference>
<dbReference type="KEGG" id="pnt:G5B91_19565"/>
<sequence>MTPDDLDGLDVAWIAVDALGQVAIFTTGGAGTVPFTAVASIDITEPEVDLLPETSGFDLLANLPCPDDFVRFAKRGFFAYDWSDVHRVTQCRIEGYELQARPLRPLTLKELPASMQLAAAATELPDVSFGALVIPAALLKT</sequence>
<dbReference type="RefSeq" id="WP_024765893.1">
    <property type="nucleotide sequence ID" value="NZ_CP049140.1"/>
</dbReference>
<evidence type="ECO:0000313" key="1">
    <source>
        <dbReference type="EMBL" id="QIE88350.1"/>
    </source>
</evidence>
<organism evidence="1 2">
    <name type="scientific">Pseudomonas nitroreducens</name>
    <dbReference type="NCBI Taxonomy" id="46680"/>
    <lineage>
        <taxon>Bacteria</taxon>
        <taxon>Pseudomonadati</taxon>
        <taxon>Pseudomonadota</taxon>
        <taxon>Gammaproteobacteria</taxon>
        <taxon>Pseudomonadales</taxon>
        <taxon>Pseudomonadaceae</taxon>
        <taxon>Pseudomonas</taxon>
    </lineage>
</organism>
<dbReference type="EMBL" id="CP049140">
    <property type="protein sequence ID" value="QIE88350.1"/>
    <property type="molecule type" value="Genomic_DNA"/>
</dbReference>
<accession>A0A6G6IZX1</accession>
<proteinExistence type="predicted"/>
<reference evidence="1 2" key="1">
    <citation type="submission" date="2020-02" db="EMBL/GenBank/DDBJ databases">
        <title>Integrative conjugative elements (ICEs) and plasmids drive adaptation of Pseudomonas nitroreducens strain HBP1 to wastewater environment.</title>
        <authorList>
            <person name="Sentchilo V."/>
            <person name="Carraro N."/>
            <person name="Bertelli C."/>
            <person name="van der Meer J.R."/>
        </authorList>
    </citation>
    <scope>NUCLEOTIDE SEQUENCE [LARGE SCALE GENOMIC DNA]</scope>
    <source>
        <strain evidence="1 2">HBP1</strain>
    </source>
</reference>
<gene>
    <name evidence="1" type="ORF">G5B91_19565</name>
</gene>